<reference evidence="2 3" key="1">
    <citation type="journal article" date="2018" name="PLoS Genet.">
        <title>Population sequencing reveals clonal diversity and ancestral inbreeding in the grapevine cultivar Chardonnay.</title>
        <authorList>
            <person name="Roach M.J."/>
            <person name="Johnson D.L."/>
            <person name="Bohlmann J."/>
            <person name="van Vuuren H.J."/>
            <person name="Jones S.J."/>
            <person name="Pretorius I.S."/>
            <person name="Schmidt S.A."/>
            <person name="Borneman A.R."/>
        </authorList>
    </citation>
    <scope>NUCLEOTIDE SEQUENCE [LARGE SCALE GENOMIC DNA]</scope>
    <source>
        <strain evidence="3">cv. Chardonnay</strain>
        <tissue evidence="2">Leaf</tissue>
    </source>
</reference>
<evidence type="ECO:0000313" key="3">
    <source>
        <dbReference type="Proteomes" id="UP000288805"/>
    </source>
</evidence>
<evidence type="ECO:0000313" key="2">
    <source>
        <dbReference type="EMBL" id="RVW16177.1"/>
    </source>
</evidence>
<dbReference type="PANTHER" id="PTHR21481">
    <property type="entry name" value="PROTEIN CLEC16A"/>
    <property type="match status" value="1"/>
</dbReference>
<sequence>MKCFFLLKKDTASFDLEENPGVYWHLIFFFMSFVPQHLTYQLMKIQIVNEVNKVFTLPQQNAFSAFAFQVYDLLTLSSIMKDFVVEALSNFFFILTPLQVFHGEAGHGGVYYMFSNEHINYLITYTFDFRNEELLSYYISFLRAISGKLNKNTISLLVKTRNDEVVSFPLYVEAIRYAFQEENMVRTAIRALTLNVYHVGDESVNRYVTTTPHAAYFSNLVTFFRKQCINLNGLVSDASKNPGPESTSSILVAVDEIEDNLYYFSDVISAGIPDVGRLITDNILQHLIFPLLLPSLRMEAVNLKSKIWQILLLASLFCPLEAFIKISETKLNGYISGHGFTHEREQSDSDNLDTKVESGSLRVTTSNLPGSSQSHQEDVALQRSCSGSSLALREVLLSYVNNGDDMLVLGSLSVIATLLQTKELDESMLDALGILPQRKQHKKLLLVSVVMMAISINF</sequence>
<feature type="domain" description="FPL" evidence="1">
    <location>
        <begin position="110"/>
        <end position="197"/>
    </location>
</feature>
<dbReference type="Pfam" id="PF09758">
    <property type="entry name" value="FPL"/>
    <property type="match status" value="1"/>
</dbReference>
<dbReference type="EMBL" id="QGNW01002590">
    <property type="protein sequence ID" value="RVW16177.1"/>
    <property type="molecule type" value="Genomic_DNA"/>
</dbReference>
<dbReference type="InterPro" id="IPR019155">
    <property type="entry name" value="CLEC16A/TT9_N"/>
</dbReference>
<dbReference type="InterPro" id="IPR039272">
    <property type="entry name" value="CLEC16A/TT9"/>
</dbReference>
<dbReference type="PANTHER" id="PTHR21481:SF4">
    <property type="entry name" value="PROTEIN TRANSPARENT TESTA 9"/>
    <property type="match status" value="1"/>
</dbReference>
<protein>
    <submittedName>
        <fullName evidence="2">Protein CLEC16A-like</fullName>
    </submittedName>
</protein>
<comment type="caution">
    <text evidence="2">The sequence shown here is derived from an EMBL/GenBank/DDBJ whole genome shotgun (WGS) entry which is preliminary data.</text>
</comment>
<evidence type="ECO:0000259" key="1">
    <source>
        <dbReference type="Pfam" id="PF09758"/>
    </source>
</evidence>
<accession>A0A438BZ10</accession>
<name>A0A438BZ10_VITVI</name>
<proteinExistence type="predicted"/>
<gene>
    <name evidence="2" type="primary">ema</name>
    <name evidence="2" type="ORF">CK203_074349</name>
</gene>
<dbReference type="Proteomes" id="UP000288805">
    <property type="component" value="Unassembled WGS sequence"/>
</dbReference>
<organism evidence="2 3">
    <name type="scientific">Vitis vinifera</name>
    <name type="common">Grape</name>
    <dbReference type="NCBI Taxonomy" id="29760"/>
    <lineage>
        <taxon>Eukaryota</taxon>
        <taxon>Viridiplantae</taxon>
        <taxon>Streptophyta</taxon>
        <taxon>Embryophyta</taxon>
        <taxon>Tracheophyta</taxon>
        <taxon>Spermatophyta</taxon>
        <taxon>Magnoliopsida</taxon>
        <taxon>eudicotyledons</taxon>
        <taxon>Gunneridae</taxon>
        <taxon>Pentapetalae</taxon>
        <taxon>rosids</taxon>
        <taxon>Vitales</taxon>
        <taxon>Vitaceae</taxon>
        <taxon>Viteae</taxon>
        <taxon>Vitis</taxon>
    </lineage>
</organism>
<dbReference type="AlphaFoldDB" id="A0A438BZ10"/>